<proteinExistence type="predicted"/>
<dbReference type="KEGG" id="cpro:CPRO_18370"/>
<evidence type="ECO:0000313" key="1">
    <source>
        <dbReference type="EMBL" id="AMJ41421.1"/>
    </source>
</evidence>
<accession>A0A0X1U919</accession>
<dbReference type="AlphaFoldDB" id="A0A0X1U919"/>
<reference evidence="4" key="4">
    <citation type="submission" date="2016-11" db="EMBL/GenBank/DDBJ databases">
        <authorList>
            <person name="Jaros S."/>
            <person name="Januszkiewicz K."/>
            <person name="Wedrychowicz H."/>
        </authorList>
    </citation>
    <scope>NUCLEOTIDE SEQUENCE [LARGE SCALE GENOMIC DNA]</scope>
    <source>
        <strain evidence="4">DSM 1682</strain>
    </source>
</reference>
<organism evidence="2 4">
    <name type="scientific">Anaerotignum propionicum DSM 1682</name>
    <dbReference type="NCBI Taxonomy" id="991789"/>
    <lineage>
        <taxon>Bacteria</taxon>
        <taxon>Bacillati</taxon>
        <taxon>Bacillota</taxon>
        <taxon>Clostridia</taxon>
        <taxon>Lachnospirales</taxon>
        <taxon>Anaerotignaceae</taxon>
        <taxon>Anaerotignum</taxon>
    </lineage>
</organism>
<evidence type="ECO:0000313" key="2">
    <source>
        <dbReference type="EMBL" id="SHE67999.1"/>
    </source>
</evidence>
<keyword evidence="3" id="KW-1185">Reference proteome</keyword>
<dbReference type="EMBL" id="FQUA01000005">
    <property type="protein sequence ID" value="SHE67999.1"/>
    <property type="molecule type" value="Genomic_DNA"/>
</dbReference>
<reference evidence="1 3" key="1">
    <citation type="journal article" date="2016" name="Genome Announc.">
        <title>Complete Genome Sequence of the Amino Acid-Fermenting Clostridium propionicum X2 (DSM 1682).</title>
        <authorList>
            <person name="Poehlein A."/>
            <person name="Schlien K."/>
            <person name="Chowdhury N.P."/>
            <person name="Gottschalk G."/>
            <person name="Buckel W."/>
            <person name="Daniel R."/>
        </authorList>
    </citation>
    <scope>NUCLEOTIDE SEQUENCE [LARGE SCALE GENOMIC DNA]</scope>
    <source>
        <strain evidence="1 3">X2</strain>
    </source>
</reference>
<dbReference type="Proteomes" id="UP000068026">
    <property type="component" value="Chromosome"/>
</dbReference>
<dbReference type="EMBL" id="CP014223">
    <property type="protein sequence ID" value="AMJ41421.1"/>
    <property type="molecule type" value="Genomic_DNA"/>
</dbReference>
<gene>
    <name evidence="1" type="ORF">CPRO_18370</name>
    <name evidence="2" type="ORF">SAMN02745151_01435</name>
</gene>
<name>A0A0X1U919_ANAPI</name>
<protein>
    <submittedName>
        <fullName evidence="2">Uncharacterized protein</fullName>
    </submittedName>
</protein>
<evidence type="ECO:0000313" key="4">
    <source>
        <dbReference type="Proteomes" id="UP000184204"/>
    </source>
</evidence>
<sequence>MEYMIDFTSCEVNKFRIHTKITLSNWFCNIGGVSYANIKEYGNTKTTKLAGL</sequence>
<evidence type="ECO:0000313" key="3">
    <source>
        <dbReference type="Proteomes" id="UP000068026"/>
    </source>
</evidence>
<reference evidence="3" key="2">
    <citation type="submission" date="2016-01" db="EMBL/GenBank/DDBJ databases">
        <authorList>
            <person name="Poehlein A."/>
            <person name="Schlien K."/>
            <person name="Gottschalk G."/>
            <person name="Buckel W."/>
            <person name="Daniel R."/>
        </authorList>
    </citation>
    <scope>NUCLEOTIDE SEQUENCE [LARGE SCALE GENOMIC DNA]</scope>
    <source>
        <strain evidence="3">X2</strain>
    </source>
</reference>
<reference evidence="2" key="3">
    <citation type="submission" date="2016-11" db="EMBL/GenBank/DDBJ databases">
        <authorList>
            <person name="Varghese N."/>
            <person name="Submissions S."/>
        </authorList>
    </citation>
    <scope>NUCLEOTIDE SEQUENCE</scope>
    <source>
        <strain evidence="2">DSM 1682</strain>
    </source>
</reference>
<dbReference type="Proteomes" id="UP000184204">
    <property type="component" value="Unassembled WGS sequence"/>
</dbReference>